<dbReference type="GO" id="GO:0016020">
    <property type="term" value="C:membrane"/>
    <property type="evidence" value="ECO:0007669"/>
    <property type="project" value="UniProtKB-SubCell"/>
</dbReference>
<dbReference type="InterPro" id="IPR042414">
    <property type="entry name" value="CD8B"/>
</dbReference>
<evidence type="ECO:0000256" key="6">
    <source>
        <dbReference type="ARBA" id="ARBA00023130"/>
    </source>
</evidence>
<keyword evidence="8" id="KW-1015">Disulfide bond</keyword>
<feature type="compositionally biased region" description="Pro residues" evidence="11">
    <location>
        <begin position="136"/>
        <end position="146"/>
    </location>
</feature>
<dbReference type="EMBL" id="JAFJMO010000011">
    <property type="protein sequence ID" value="KAJ8262929.1"/>
    <property type="molecule type" value="Genomic_DNA"/>
</dbReference>
<dbReference type="GO" id="GO:0009986">
    <property type="term" value="C:cell surface"/>
    <property type="evidence" value="ECO:0007669"/>
    <property type="project" value="TreeGrafter"/>
</dbReference>
<evidence type="ECO:0000313" key="15">
    <source>
        <dbReference type="Proteomes" id="UP001152803"/>
    </source>
</evidence>
<dbReference type="Proteomes" id="UP001152803">
    <property type="component" value="Unassembled WGS sequence"/>
</dbReference>
<organism evidence="14 15">
    <name type="scientific">Conger conger</name>
    <name type="common">Conger eel</name>
    <name type="synonym">Muraena conger</name>
    <dbReference type="NCBI Taxonomy" id="82655"/>
    <lineage>
        <taxon>Eukaryota</taxon>
        <taxon>Metazoa</taxon>
        <taxon>Chordata</taxon>
        <taxon>Craniata</taxon>
        <taxon>Vertebrata</taxon>
        <taxon>Euteleostomi</taxon>
        <taxon>Actinopterygii</taxon>
        <taxon>Neopterygii</taxon>
        <taxon>Teleostei</taxon>
        <taxon>Anguilliformes</taxon>
        <taxon>Congridae</taxon>
        <taxon>Conger</taxon>
    </lineage>
</organism>
<sequence>MTHGALAWTACLWAAVIVQSIQALVIQYPKLNSNESIHCECTDAKCQAVVWFWHPRHRPSELQYLYYHNVVDNTWSIDKGKYKGGRKMGWKTVFSLMVIGVAESDAGRYFCQTLLPGSREIPSLPGVELRPGEKAPTPPPPPPPPKIPLPCRCRPVPKNNPRGCGYLVLWPLMGVLASLAVVLIATLFYFSRLPKKCRHRLVKKQQLR</sequence>
<dbReference type="SUPFAM" id="SSF48726">
    <property type="entry name" value="Immunoglobulin"/>
    <property type="match status" value="1"/>
</dbReference>
<keyword evidence="5 12" id="KW-1133">Transmembrane helix</keyword>
<keyword evidence="7 12" id="KW-0472">Membrane</keyword>
<evidence type="ECO:0000256" key="12">
    <source>
        <dbReference type="SAM" id="Phobius"/>
    </source>
</evidence>
<evidence type="ECO:0000256" key="10">
    <source>
        <dbReference type="ARBA" id="ARBA00023319"/>
    </source>
</evidence>
<feature type="region of interest" description="Disordered" evidence="11">
    <location>
        <begin position="122"/>
        <end position="146"/>
    </location>
</feature>
<keyword evidence="4" id="KW-0391">Immunity</keyword>
<dbReference type="OrthoDB" id="9394844at2759"/>
<evidence type="ECO:0000256" key="5">
    <source>
        <dbReference type="ARBA" id="ARBA00022989"/>
    </source>
</evidence>
<feature type="transmembrane region" description="Helical" evidence="12">
    <location>
        <begin position="167"/>
        <end position="190"/>
    </location>
</feature>
<reference evidence="14" key="1">
    <citation type="journal article" date="2023" name="Science">
        <title>Genome structures resolve the early diversification of teleost fishes.</title>
        <authorList>
            <person name="Parey E."/>
            <person name="Louis A."/>
            <person name="Montfort J."/>
            <person name="Bouchez O."/>
            <person name="Roques C."/>
            <person name="Iampietro C."/>
            <person name="Lluch J."/>
            <person name="Castinel A."/>
            <person name="Donnadieu C."/>
            <person name="Desvignes T."/>
            <person name="Floi Bucao C."/>
            <person name="Jouanno E."/>
            <person name="Wen M."/>
            <person name="Mejri S."/>
            <person name="Dirks R."/>
            <person name="Jansen H."/>
            <person name="Henkel C."/>
            <person name="Chen W.J."/>
            <person name="Zahm M."/>
            <person name="Cabau C."/>
            <person name="Klopp C."/>
            <person name="Thompson A.W."/>
            <person name="Robinson-Rechavi M."/>
            <person name="Braasch I."/>
            <person name="Lecointre G."/>
            <person name="Bobe J."/>
            <person name="Postlethwait J.H."/>
            <person name="Berthelot C."/>
            <person name="Roest Crollius H."/>
            <person name="Guiguen Y."/>
        </authorList>
    </citation>
    <scope>NUCLEOTIDE SEQUENCE</scope>
    <source>
        <strain evidence="14">Concon-B</strain>
    </source>
</reference>
<dbReference type="Gene3D" id="2.60.40.10">
    <property type="entry name" value="Immunoglobulins"/>
    <property type="match status" value="1"/>
</dbReference>
<evidence type="ECO:0000256" key="3">
    <source>
        <dbReference type="ARBA" id="ARBA00022729"/>
    </source>
</evidence>
<feature type="signal peptide" evidence="13">
    <location>
        <begin position="1"/>
        <end position="23"/>
    </location>
</feature>
<keyword evidence="6" id="KW-1064">Adaptive immunity</keyword>
<dbReference type="PANTHER" id="PTHR11292:SF7">
    <property type="entry name" value="T-CELL SURFACE GLYCOPROTEIN CD8 BETA CHAIN-RELATED"/>
    <property type="match status" value="1"/>
</dbReference>
<evidence type="ECO:0000256" key="11">
    <source>
        <dbReference type="SAM" id="MobiDB-lite"/>
    </source>
</evidence>
<evidence type="ECO:0000256" key="13">
    <source>
        <dbReference type="SAM" id="SignalP"/>
    </source>
</evidence>
<comment type="subcellular location">
    <subcellularLocation>
        <location evidence="1">Membrane</location>
        <topology evidence="1">Single-pass type I membrane protein</topology>
    </subcellularLocation>
</comment>
<feature type="chain" id="PRO_5040361673" evidence="13">
    <location>
        <begin position="24"/>
        <end position="208"/>
    </location>
</feature>
<gene>
    <name evidence="14" type="ORF">COCON_G00153860</name>
</gene>
<dbReference type="InterPro" id="IPR036179">
    <property type="entry name" value="Ig-like_dom_sf"/>
</dbReference>
<evidence type="ECO:0000256" key="1">
    <source>
        <dbReference type="ARBA" id="ARBA00004479"/>
    </source>
</evidence>
<dbReference type="InterPro" id="IPR013783">
    <property type="entry name" value="Ig-like_fold"/>
</dbReference>
<evidence type="ECO:0000256" key="4">
    <source>
        <dbReference type="ARBA" id="ARBA00022859"/>
    </source>
</evidence>
<accession>A0A9Q1HU47</accession>
<keyword evidence="15" id="KW-1185">Reference proteome</keyword>
<evidence type="ECO:0000256" key="2">
    <source>
        <dbReference type="ARBA" id="ARBA00022692"/>
    </source>
</evidence>
<proteinExistence type="predicted"/>
<evidence type="ECO:0000256" key="7">
    <source>
        <dbReference type="ARBA" id="ARBA00023136"/>
    </source>
</evidence>
<protein>
    <submittedName>
        <fullName evidence="14">Uncharacterized protein</fullName>
    </submittedName>
</protein>
<keyword evidence="10" id="KW-0393">Immunoglobulin domain</keyword>
<dbReference type="GO" id="GO:0002250">
    <property type="term" value="P:adaptive immune response"/>
    <property type="evidence" value="ECO:0007669"/>
    <property type="project" value="UniProtKB-KW"/>
</dbReference>
<dbReference type="GO" id="GO:0042288">
    <property type="term" value="F:MHC class I protein binding"/>
    <property type="evidence" value="ECO:0007669"/>
    <property type="project" value="InterPro"/>
</dbReference>
<keyword evidence="3 13" id="KW-0732">Signal</keyword>
<comment type="caution">
    <text evidence="14">The sequence shown here is derived from an EMBL/GenBank/DDBJ whole genome shotgun (WGS) entry which is preliminary data.</text>
</comment>
<dbReference type="PANTHER" id="PTHR11292">
    <property type="entry name" value="T-CELL SURFACE GLYCOPROTEIN CD8 BETA CHAIN"/>
    <property type="match status" value="1"/>
</dbReference>
<dbReference type="GO" id="GO:0050776">
    <property type="term" value="P:regulation of immune response"/>
    <property type="evidence" value="ECO:0007669"/>
    <property type="project" value="InterPro"/>
</dbReference>
<dbReference type="GO" id="GO:0015026">
    <property type="term" value="F:coreceptor activity"/>
    <property type="evidence" value="ECO:0007669"/>
    <property type="project" value="InterPro"/>
</dbReference>
<keyword evidence="2 12" id="KW-0812">Transmembrane</keyword>
<evidence type="ECO:0000313" key="14">
    <source>
        <dbReference type="EMBL" id="KAJ8262929.1"/>
    </source>
</evidence>
<keyword evidence="9" id="KW-0325">Glycoprotein</keyword>
<name>A0A9Q1HU47_CONCO</name>
<evidence type="ECO:0000256" key="9">
    <source>
        <dbReference type="ARBA" id="ARBA00023180"/>
    </source>
</evidence>
<evidence type="ECO:0000256" key="8">
    <source>
        <dbReference type="ARBA" id="ARBA00023157"/>
    </source>
</evidence>
<dbReference type="AlphaFoldDB" id="A0A9Q1HU47"/>